<organism evidence="1 2">
    <name type="scientific">Candidatus Seongchinamella marina</name>
    <dbReference type="NCBI Taxonomy" id="2518990"/>
    <lineage>
        <taxon>Bacteria</taxon>
        <taxon>Pseudomonadati</taxon>
        <taxon>Pseudomonadota</taxon>
        <taxon>Gammaproteobacteria</taxon>
        <taxon>Cellvibrionales</taxon>
        <taxon>Halieaceae</taxon>
        <taxon>Seongchinamella</taxon>
    </lineage>
</organism>
<dbReference type="InterPro" id="IPR029063">
    <property type="entry name" value="SAM-dependent_MTases_sf"/>
</dbReference>
<proteinExistence type="predicted"/>
<dbReference type="Gene3D" id="3.40.50.150">
    <property type="entry name" value="Vaccinia Virus protein VP39"/>
    <property type="match status" value="1"/>
</dbReference>
<comment type="caution">
    <text evidence="1">The sequence shown here is derived from an EMBL/GenBank/DDBJ whole genome shotgun (WGS) entry which is preliminary data.</text>
</comment>
<keyword evidence="2" id="KW-1185">Reference proteome</keyword>
<sequence>MSNPSLVLGRSIPPTNAVSEILNHANIQPDHKMSLVGTGAGYVAALASKLAAKVVALEISDAMA</sequence>
<name>A0ABT3SWE0_9GAMM</name>
<gene>
    <name evidence="1" type="ORF">EYC87_12055</name>
</gene>
<reference evidence="1" key="1">
    <citation type="submission" date="2019-02" db="EMBL/GenBank/DDBJ databases">
        <authorList>
            <person name="Li S.-H."/>
        </authorList>
    </citation>
    <scope>NUCLEOTIDE SEQUENCE</scope>
    <source>
        <strain evidence="1">IMCC8485</strain>
    </source>
</reference>
<accession>A0ABT3SWE0</accession>
<protein>
    <recommendedName>
        <fullName evidence="3">Protein-L-isoaspartate O-methyltransferase</fullName>
    </recommendedName>
</protein>
<dbReference type="EMBL" id="SHNP01000004">
    <property type="protein sequence ID" value="MCX2974317.1"/>
    <property type="molecule type" value="Genomic_DNA"/>
</dbReference>
<dbReference type="Proteomes" id="UP001143307">
    <property type="component" value="Unassembled WGS sequence"/>
</dbReference>
<evidence type="ECO:0000313" key="1">
    <source>
        <dbReference type="EMBL" id="MCX2974317.1"/>
    </source>
</evidence>
<evidence type="ECO:0000313" key="2">
    <source>
        <dbReference type="Proteomes" id="UP001143307"/>
    </source>
</evidence>
<dbReference type="SUPFAM" id="SSF53335">
    <property type="entry name" value="S-adenosyl-L-methionine-dependent methyltransferases"/>
    <property type="match status" value="1"/>
</dbReference>
<evidence type="ECO:0008006" key="3">
    <source>
        <dbReference type="Google" id="ProtNLM"/>
    </source>
</evidence>